<dbReference type="SUPFAM" id="SSF53098">
    <property type="entry name" value="Ribonuclease H-like"/>
    <property type="match status" value="1"/>
</dbReference>
<dbReference type="InterPro" id="IPR012337">
    <property type="entry name" value="RNaseH-like_sf"/>
</dbReference>
<protein>
    <recommendedName>
        <fullName evidence="1">HAT C-terminal dimerisation domain-containing protein</fullName>
    </recommendedName>
</protein>
<comment type="caution">
    <text evidence="2">The sequence shown here is derived from an EMBL/GenBank/DDBJ whole genome shotgun (WGS) entry which is preliminary data.</text>
</comment>
<proteinExistence type="predicted"/>
<dbReference type="Proteomes" id="UP001153954">
    <property type="component" value="Unassembled WGS sequence"/>
</dbReference>
<evidence type="ECO:0000259" key="1">
    <source>
        <dbReference type="Pfam" id="PF05699"/>
    </source>
</evidence>
<feature type="domain" description="HAT C-terminal dimerisation" evidence="1">
    <location>
        <begin position="344"/>
        <end position="413"/>
    </location>
</feature>
<gene>
    <name evidence="2" type="ORF">EEDITHA_LOCUS2943</name>
</gene>
<evidence type="ECO:0000313" key="2">
    <source>
        <dbReference type="EMBL" id="CAH2086583.1"/>
    </source>
</evidence>
<dbReference type="PANTHER" id="PTHR37162">
    <property type="entry name" value="HAT FAMILY DIMERISATION DOMAINCONTAINING PROTEIN-RELATED"/>
    <property type="match status" value="1"/>
</dbReference>
<evidence type="ECO:0000313" key="3">
    <source>
        <dbReference type="Proteomes" id="UP001153954"/>
    </source>
</evidence>
<dbReference type="PANTHER" id="PTHR37162:SF1">
    <property type="entry name" value="BED-TYPE DOMAIN-CONTAINING PROTEIN"/>
    <property type="match status" value="1"/>
</dbReference>
<dbReference type="AlphaFoldDB" id="A0AAU9TKI9"/>
<dbReference type="Pfam" id="PF05699">
    <property type="entry name" value="Dimer_Tnp_hAT"/>
    <property type="match status" value="1"/>
</dbReference>
<reference evidence="2" key="1">
    <citation type="submission" date="2022-03" db="EMBL/GenBank/DDBJ databases">
        <authorList>
            <person name="Tunstrom K."/>
        </authorList>
    </citation>
    <scope>NUCLEOTIDE SEQUENCE</scope>
</reference>
<dbReference type="InterPro" id="IPR008906">
    <property type="entry name" value="HATC_C_dom"/>
</dbReference>
<sequence>MEIPTKKKSYSQKYRKEWEDNPNFKGWLAPVQGTDLKGMCRWCQAEFFAKISDIKKHSESKKHKSKAEIITKQKPFPPFPVDKIKPSSRAEAAMALFIAEHCSVVTVEHLGEMCKKLFSDSKYGHDIHIHRTKCSEIINEVLGPHFKESLRLDICDQKFSLILDESTDISVMKCLGIAIRYFSNSQNKVLSTFLALTPVTKADAKGLAEAIINTLNDNNLKLKNLVGIGTDNASVMTGVNNGLHQILKREHGLPNLVLVRCVCHSLQLASNIGALQSRLPPNVEILIKMNKLSVGEVLRTKNKNDNIIDLAKELGIDDVQKLEKIDLQWNNINFVKWQNINSTLEFWAEVNQYKNAADENPFKELCDLALTVISLPHSNAEIERIFSAMNNTKTKLRNRMNLKSINSVLMIKYSLRRINKSCYDYEIPIDVLKNIGTNKAYSFAKPTPQPQPSTSYINTSSRTDTLSISDFQIISDSSDDE</sequence>
<name>A0AAU9TKI9_EUPED</name>
<dbReference type="EMBL" id="CAKOGL010000005">
    <property type="protein sequence ID" value="CAH2086583.1"/>
    <property type="molecule type" value="Genomic_DNA"/>
</dbReference>
<keyword evidence="3" id="KW-1185">Reference proteome</keyword>
<dbReference type="GO" id="GO:0046983">
    <property type="term" value="F:protein dimerization activity"/>
    <property type="evidence" value="ECO:0007669"/>
    <property type="project" value="InterPro"/>
</dbReference>
<accession>A0AAU9TKI9</accession>
<organism evidence="2 3">
    <name type="scientific">Euphydryas editha</name>
    <name type="common">Edith's checkerspot</name>
    <dbReference type="NCBI Taxonomy" id="104508"/>
    <lineage>
        <taxon>Eukaryota</taxon>
        <taxon>Metazoa</taxon>
        <taxon>Ecdysozoa</taxon>
        <taxon>Arthropoda</taxon>
        <taxon>Hexapoda</taxon>
        <taxon>Insecta</taxon>
        <taxon>Pterygota</taxon>
        <taxon>Neoptera</taxon>
        <taxon>Endopterygota</taxon>
        <taxon>Lepidoptera</taxon>
        <taxon>Glossata</taxon>
        <taxon>Ditrysia</taxon>
        <taxon>Papilionoidea</taxon>
        <taxon>Nymphalidae</taxon>
        <taxon>Nymphalinae</taxon>
        <taxon>Euphydryas</taxon>
    </lineage>
</organism>